<dbReference type="PANTHER" id="PTHR33164">
    <property type="entry name" value="TRANSCRIPTIONAL REGULATOR, MARR FAMILY"/>
    <property type="match status" value="1"/>
</dbReference>
<evidence type="ECO:0000259" key="2">
    <source>
        <dbReference type="PROSITE" id="PS50995"/>
    </source>
</evidence>
<accession>A0A4R6KS01</accession>
<proteinExistence type="predicted"/>
<feature type="domain" description="HTH marR-type" evidence="2">
    <location>
        <begin position="21"/>
        <end position="155"/>
    </location>
</feature>
<keyword evidence="1" id="KW-0175">Coiled coil</keyword>
<dbReference type="PRINTS" id="PR00598">
    <property type="entry name" value="HTHMARR"/>
</dbReference>
<sequence length="158" mass="17481">MVAGQLNRRGEQVATDTNDALDNLERELVTMARRLRGLQRTLSDEAHPDLEPAQYALLNHVEELAPVRMADLVAALEVDKGPVSRACARLEEEGLLKRAADKSDARATLLTLTASGKRKLAAARKKRHKVIETLLKDWSPAQVKTFASQVSKFNKLSD</sequence>
<dbReference type="GO" id="GO:0003700">
    <property type="term" value="F:DNA-binding transcription factor activity"/>
    <property type="evidence" value="ECO:0007669"/>
    <property type="project" value="InterPro"/>
</dbReference>
<keyword evidence="3" id="KW-0238">DNA-binding</keyword>
<dbReference type="InterPro" id="IPR036390">
    <property type="entry name" value="WH_DNA-bd_sf"/>
</dbReference>
<dbReference type="SMART" id="SM00347">
    <property type="entry name" value="HTH_MARR"/>
    <property type="match status" value="1"/>
</dbReference>
<dbReference type="Pfam" id="PF12802">
    <property type="entry name" value="MarR_2"/>
    <property type="match status" value="1"/>
</dbReference>
<dbReference type="InterPro" id="IPR039422">
    <property type="entry name" value="MarR/SlyA-like"/>
</dbReference>
<reference evidence="3 4" key="1">
    <citation type="submission" date="2019-03" db="EMBL/GenBank/DDBJ databases">
        <title>Genomic Encyclopedia of Type Strains, Phase III (KMG-III): the genomes of soil and plant-associated and newly described type strains.</title>
        <authorList>
            <person name="Whitman W."/>
        </authorList>
    </citation>
    <scope>NUCLEOTIDE SEQUENCE [LARGE SCALE GENOMIC DNA]</scope>
    <source>
        <strain evidence="3 4">VKM Ac-2527</strain>
    </source>
</reference>
<protein>
    <submittedName>
        <fullName evidence="3">DNA-binding MarR family transcriptional regulator</fullName>
    </submittedName>
</protein>
<dbReference type="Proteomes" id="UP000295388">
    <property type="component" value="Unassembled WGS sequence"/>
</dbReference>
<keyword evidence="4" id="KW-1185">Reference proteome</keyword>
<dbReference type="PROSITE" id="PS50995">
    <property type="entry name" value="HTH_MARR_2"/>
    <property type="match status" value="1"/>
</dbReference>
<dbReference type="AlphaFoldDB" id="A0A4R6KS01"/>
<evidence type="ECO:0000313" key="4">
    <source>
        <dbReference type="Proteomes" id="UP000295388"/>
    </source>
</evidence>
<dbReference type="Gene3D" id="1.10.10.10">
    <property type="entry name" value="Winged helix-like DNA-binding domain superfamily/Winged helix DNA-binding domain"/>
    <property type="match status" value="1"/>
</dbReference>
<evidence type="ECO:0000313" key="3">
    <source>
        <dbReference type="EMBL" id="TDO54583.1"/>
    </source>
</evidence>
<dbReference type="PANTHER" id="PTHR33164:SF57">
    <property type="entry name" value="MARR-FAMILY TRANSCRIPTIONAL REGULATOR"/>
    <property type="match status" value="1"/>
</dbReference>
<organism evidence="3 4">
    <name type="scientific">Kribbella caucasensis</name>
    <dbReference type="NCBI Taxonomy" id="2512215"/>
    <lineage>
        <taxon>Bacteria</taxon>
        <taxon>Bacillati</taxon>
        <taxon>Actinomycetota</taxon>
        <taxon>Actinomycetes</taxon>
        <taxon>Propionibacteriales</taxon>
        <taxon>Kribbellaceae</taxon>
        <taxon>Kribbella</taxon>
    </lineage>
</organism>
<evidence type="ECO:0000256" key="1">
    <source>
        <dbReference type="SAM" id="Coils"/>
    </source>
</evidence>
<dbReference type="InterPro" id="IPR036388">
    <property type="entry name" value="WH-like_DNA-bd_sf"/>
</dbReference>
<name>A0A4R6KS01_9ACTN</name>
<gene>
    <name evidence="3" type="ORF">EV643_101372</name>
</gene>
<dbReference type="InterPro" id="IPR000835">
    <property type="entry name" value="HTH_MarR-typ"/>
</dbReference>
<dbReference type="GO" id="GO:0006950">
    <property type="term" value="P:response to stress"/>
    <property type="evidence" value="ECO:0007669"/>
    <property type="project" value="TreeGrafter"/>
</dbReference>
<comment type="caution">
    <text evidence="3">The sequence shown here is derived from an EMBL/GenBank/DDBJ whole genome shotgun (WGS) entry which is preliminary data.</text>
</comment>
<feature type="coiled-coil region" evidence="1">
    <location>
        <begin position="7"/>
        <end position="41"/>
    </location>
</feature>
<dbReference type="SUPFAM" id="SSF46785">
    <property type="entry name" value="Winged helix' DNA-binding domain"/>
    <property type="match status" value="1"/>
</dbReference>
<dbReference type="EMBL" id="SNWQ01000001">
    <property type="protein sequence ID" value="TDO54583.1"/>
    <property type="molecule type" value="Genomic_DNA"/>
</dbReference>
<dbReference type="GO" id="GO:0003677">
    <property type="term" value="F:DNA binding"/>
    <property type="evidence" value="ECO:0007669"/>
    <property type="project" value="UniProtKB-KW"/>
</dbReference>